<dbReference type="Pfam" id="PF00082">
    <property type="entry name" value="Peptidase_S8"/>
    <property type="match status" value="1"/>
</dbReference>
<organism evidence="10 11">
    <name type="scientific">Pseudonocardia acidicola</name>
    <dbReference type="NCBI Taxonomy" id="2724939"/>
    <lineage>
        <taxon>Bacteria</taxon>
        <taxon>Bacillati</taxon>
        <taxon>Actinomycetota</taxon>
        <taxon>Actinomycetes</taxon>
        <taxon>Pseudonocardiales</taxon>
        <taxon>Pseudonocardiaceae</taxon>
        <taxon>Pseudonocardia</taxon>
    </lineage>
</organism>
<evidence type="ECO:0000256" key="1">
    <source>
        <dbReference type="ARBA" id="ARBA00011073"/>
    </source>
</evidence>
<reference evidence="10 11" key="1">
    <citation type="submission" date="2020-04" db="EMBL/GenBank/DDBJ databases">
        <authorList>
            <person name="Klaysubun C."/>
            <person name="Duangmal K."/>
            <person name="Lipun K."/>
        </authorList>
    </citation>
    <scope>NUCLEOTIDE SEQUENCE [LARGE SCALE GENOMIC DNA]</scope>
    <source>
        <strain evidence="10 11">K10HN5</strain>
    </source>
</reference>
<dbReference type="Gene3D" id="3.30.70.80">
    <property type="entry name" value="Peptidase S8 propeptide/proteinase inhibitor I9"/>
    <property type="match status" value="1"/>
</dbReference>
<dbReference type="PROSITE" id="PS00138">
    <property type="entry name" value="SUBTILASE_SER"/>
    <property type="match status" value="1"/>
</dbReference>
<dbReference type="PANTHER" id="PTHR43806:SF11">
    <property type="entry name" value="CEREVISIN-RELATED"/>
    <property type="match status" value="1"/>
</dbReference>
<evidence type="ECO:0000256" key="5">
    <source>
        <dbReference type="PROSITE-ProRule" id="PRU01240"/>
    </source>
</evidence>
<feature type="domain" description="Inhibitor I9" evidence="9">
    <location>
        <begin position="121"/>
        <end position="164"/>
    </location>
</feature>
<dbReference type="Gene3D" id="3.40.50.200">
    <property type="entry name" value="Peptidase S8/S53 domain"/>
    <property type="match status" value="1"/>
</dbReference>
<evidence type="ECO:0000313" key="11">
    <source>
        <dbReference type="Proteomes" id="UP000820669"/>
    </source>
</evidence>
<dbReference type="PRINTS" id="PR00723">
    <property type="entry name" value="SUBTILISIN"/>
</dbReference>
<comment type="caution">
    <text evidence="10">The sequence shown here is derived from an EMBL/GenBank/DDBJ whole genome shotgun (WGS) entry which is preliminary data.</text>
</comment>
<evidence type="ECO:0000256" key="4">
    <source>
        <dbReference type="ARBA" id="ARBA00022825"/>
    </source>
</evidence>
<dbReference type="PROSITE" id="PS51892">
    <property type="entry name" value="SUBTILASE"/>
    <property type="match status" value="1"/>
</dbReference>
<dbReference type="InterPro" id="IPR037045">
    <property type="entry name" value="S8pro/Inhibitor_I9_sf"/>
</dbReference>
<evidence type="ECO:0000256" key="3">
    <source>
        <dbReference type="ARBA" id="ARBA00022801"/>
    </source>
</evidence>
<feature type="active site" description="Charge relay system" evidence="5">
    <location>
        <position position="219"/>
    </location>
</feature>
<accession>A0ABX1S913</accession>
<dbReference type="PROSITE" id="PS00137">
    <property type="entry name" value="SUBTILASE_HIS"/>
    <property type="match status" value="1"/>
</dbReference>
<dbReference type="PANTHER" id="PTHR43806">
    <property type="entry name" value="PEPTIDASE S8"/>
    <property type="match status" value="1"/>
</dbReference>
<dbReference type="PROSITE" id="PS00136">
    <property type="entry name" value="SUBTILASE_ASP"/>
    <property type="match status" value="1"/>
</dbReference>
<keyword evidence="2 5" id="KW-0645">Protease</keyword>
<comment type="similarity">
    <text evidence="1 5 6">Belongs to the peptidase S8 family.</text>
</comment>
<feature type="domain" description="Peptidase S8/S53" evidence="8">
    <location>
        <begin position="210"/>
        <end position="436"/>
    </location>
</feature>
<dbReference type="InterPro" id="IPR010259">
    <property type="entry name" value="S8pro/Inhibitor_I9"/>
</dbReference>
<dbReference type="EMBL" id="JAAXLA010000018">
    <property type="protein sequence ID" value="NMH98049.1"/>
    <property type="molecule type" value="Genomic_DNA"/>
</dbReference>
<keyword evidence="11" id="KW-1185">Reference proteome</keyword>
<dbReference type="Proteomes" id="UP000820669">
    <property type="component" value="Unassembled WGS sequence"/>
</dbReference>
<proteinExistence type="inferred from homology"/>
<keyword evidence="4 5" id="KW-0720">Serine protease</keyword>
<dbReference type="InterPro" id="IPR023828">
    <property type="entry name" value="Peptidase_S8_Ser-AS"/>
</dbReference>
<sequence length="456" mass="46361">MIIGGGIAGTSGRRMSRAPVSSAGRATRTAVCLNTLRCHILHIGITRHDRVSVATPASSVPSLSVTRLLLRVVPVVLVLQVAAALLGPASGFAQGAVAGSAAPADYVVHARTAAEADAAARAVGARPSATFNRAVAGFAARLTSAQVDSLRKRPGVLGVEEDRRINPLEPRSVRLSGAEAVQIDPRNWGLDRIDQRTLPLDGHYTADATGAGVTVYVLDTGVDVTHPEFGGRAQFGTDTIDNIPGDCDGHGTVVAGIAASKDYGVAKQAQVRSVKVLDCNGSGTLSSLLAGVDWVAKNAQRPAVAVMSWSYGQSGVLTSAVEQLVASGVFVASSAGNTGADDCSVAPRDARGVLVVANSTIDDRRASSSSTGPCVGLYAPGTGIISTTPGGQTASYTGTSMAAPFAAGVAALYKQRFGDAPSATVRQWIIGQATPGVISGGNVDGTPDRLLYTGGL</sequence>
<dbReference type="Pfam" id="PF05922">
    <property type="entry name" value="Inhibitor_I9"/>
    <property type="match status" value="1"/>
</dbReference>
<dbReference type="InterPro" id="IPR034193">
    <property type="entry name" value="PCSK9_ProteinaseK-like"/>
</dbReference>
<dbReference type="SUPFAM" id="SSF52743">
    <property type="entry name" value="Subtilisin-like"/>
    <property type="match status" value="1"/>
</dbReference>
<dbReference type="CDD" id="cd04077">
    <property type="entry name" value="Peptidases_S8_PCSK9_ProteinaseK_like"/>
    <property type="match status" value="1"/>
</dbReference>
<dbReference type="InterPro" id="IPR036852">
    <property type="entry name" value="Peptidase_S8/S53_dom_sf"/>
</dbReference>
<keyword evidence="3 5" id="KW-0378">Hydrolase</keyword>
<dbReference type="SUPFAM" id="SSF54897">
    <property type="entry name" value="Protease propeptides/inhibitors"/>
    <property type="match status" value="1"/>
</dbReference>
<dbReference type="InterPro" id="IPR023827">
    <property type="entry name" value="Peptidase_S8_Asp-AS"/>
</dbReference>
<dbReference type="InterPro" id="IPR000209">
    <property type="entry name" value="Peptidase_S8/S53_dom"/>
</dbReference>
<evidence type="ECO:0000313" key="10">
    <source>
        <dbReference type="EMBL" id="NMH98049.1"/>
    </source>
</evidence>
<evidence type="ECO:0000256" key="6">
    <source>
        <dbReference type="RuleBase" id="RU003355"/>
    </source>
</evidence>
<dbReference type="InterPro" id="IPR022398">
    <property type="entry name" value="Peptidase_S8_His-AS"/>
</dbReference>
<feature type="active site" description="Charge relay system" evidence="5">
    <location>
        <position position="400"/>
    </location>
</feature>
<feature type="active site" description="Charge relay system" evidence="5">
    <location>
        <position position="250"/>
    </location>
</feature>
<evidence type="ECO:0000256" key="2">
    <source>
        <dbReference type="ARBA" id="ARBA00022670"/>
    </source>
</evidence>
<name>A0ABX1S913_9PSEU</name>
<feature type="region of interest" description="Disordered" evidence="7">
    <location>
        <begin position="1"/>
        <end position="22"/>
    </location>
</feature>
<evidence type="ECO:0000259" key="9">
    <source>
        <dbReference type="Pfam" id="PF05922"/>
    </source>
</evidence>
<dbReference type="InterPro" id="IPR050131">
    <property type="entry name" value="Peptidase_S8_subtilisin-like"/>
</dbReference>
<protein>
    <submittedName>
        <fullName evidence="10">S8 family peptidase</fullName>
    </submittedName>
</protein>
<dbReference type="InterPro" id="IPR015500">
    <property type="entry name" value="Peptidase_S8_subtilisin-rel"/>
</dbReference>
<evidence type="ECO:0000259" key="8">
    <source>
        <dbReference type="Pfam" id="PF00082"/>
    </source>
</evidence>
<gene>
    <name evidence="10" type="ORF">HF526_12110</name>
</gene>
<evidence type="ECO:0000256" key="7">
    <source>
        <dbReference type="SAM" id="MobiDB-lite"/>
    </source>
</evidence>